<accession>A0A507D708</accession>
<dbReference type="PROSITE" id="PS00080">
    <property type="entry name" value="MULTICOPPER_OXIDASE2"/>
    <property type="match status" value="1"/>
</dbReference>
<dbReference type="EMBL" id="QEAN01000122">
    <property type="protein sequence ID" value="TPX47135.1"/>
    <property type="molecule type" value="Genomic_DNA"/>
</dbReference>
<dbReference type="Proteomes" id="UP000317494">
    <property type="component" value="Unassembled WGS sequence"/>
</dbReference>
<dbReference type="CDD" id="cd04207">
    <property type="entry name" value="CuRO_3_LCC_like"/>
    <property type="match status" value="1"/>
</dbReference>
<dbReference type="InterPro" id="IPR033138">
    <property type="entry name" value="Cu_oxidase_CS"/>
</dbReference>
<keyword evidence="5" id="KW-0732">Signal</keyword>
<dbReference type="Pfam" id="PF07731">
    <property type="entry name" value="Cu-oxidase_2"/>
    <property type="match status" value="1"/>
</dbReference>
<feature type="domain" description="Plastocyanin-like" evidence="8">
    <location>
        <begin position="62"/>
        <end position="174"/>
    </location>
</feature>
<proteinExistence type="inferred from homology"/>
<sequence length="615" mass="67850">MLLPSVLSFIAYSAAVSASIGPSTFSTSWHLPSYDEIYDEKTGCVPEGAFRGIRTAVLHLKRGTAYPAGVEKNEILVNGLSPAPAIVAVEGEALEVVVKNDLNEATTIHFHGMYQPNGLNLYDGSSFVAQCPVPPGGEFTQIIALEQAGQYWYHSHSSFQYADGLRGPFVVLPRCQRPILKGVEQHLIWFSEHYFNTSEVLVPAYNSSANQNGIPSPDSGLINGVGRYNCDGYLPPGATCRDVARPYIATVEQGKTYYFHFYCMSSIGGFNVSIAGHEMTILETDGDDIYPATTDTVEIAIGQRIAALVTANKRLGNYQIKIRMSLANVNAPSPYFNENFTAALHYVGAPKPTWDNLVMATDSRLQTRLRDYGPGFAPIKYRPPTTVDKQIFVYWGFFQTNKNTTLYPFMTYRVDNAYPVKNSTWVAQPIPLLGLVKLGKDIPGKANPLFIEAGENVEIVIQNAGLQPHVWHLHGQSFFITGHGRTAADNVTSAQVAAGTNLEGAAYRDSLWIPVNEWFALRFKADNPGVWAFHCHVEFHLLTGMAINFVVGAKEIRDNFHLSRAWWNQCAASADAGVLPPWHDEIHVRPGNHTMANVRRKSADPRKHGHTCAFG</sequence>
<comment type="caution">
    <text evidence="9">The sequence shown here is derived from an EMBL/GenBank/DDBJ whole genome shotgun (WGS) entry which is preliminary data.</text>
</comment>
<dbReference type="STRING" id="286115.A0A507D708"/>
<dbReference type="PANTHER" id="PTHR11709">
    <property type="entry name" value="MULTI-COPPER OXIDASE"/>
    <property type="match status" value="1"/>
</dbReference>
<evidence type="ECO:0000259" key="8">
    <source>
        <dbReference type="Pfam" id="PF07732"/>
    </source>
</evidence>
<evidence type="ECO:0000256" key="1">
    <source>
        <dbReference type="ARBA" id="ARBA00010609"/>
    </source>
</evidence>
<keyword evidence="2" id="KW-0479">Metal-binding</keyword>
<dbReference type="GO" id="GO:0005507">
    <property type="term" value="F:copper ion binding"/>
    <property type="evidence" value="ECO:0007669"/>
    <property type="project" value="InterPro"/>
</dbReference>
<dbReference type="Pfam" id="PF07732">
    <property type="entry name" value="Cu-oxidase_3"/>
    <property type="match status" value="1"/>
</dbReference>
<dbReference type="PROSITE" id="PS00079">
    <property type="entry name" value="MULTICOPPER_OXIDASE1"/>
    <property type="match status" value="2"/>
</dbReference>
<dbReference type="InterPro" id="IPR002355">
    <property type="entry name" value="Cu_oxidase_Cu_BS"/>
</dbReference>
<evidence type="ECO:0000313" key="10">
    <source>
        <dbReference type="Proteomes" id="UP000317494"/>
    </source>
</evidence>
<evidence type="ECO:0008006" key="11">
    <source>
        <dbReference type="Google" id="ProtNLM"/>
    </source>
</evidence>
<dbReference type="VEuPathDB" id="FungiDB:SeMB42_g03436"/>
<feature type="chain" id="PRO_5021222157" description="L-ascorbate oxidase" evidence="5">
    <location>
        <begin position="19"/>
        <end position="615"/>
    </location>
</feature>
<dbReference type="InterPro" id="IPR011706">
    <property type="entry name" value="Cu-oxidase_C"/>
</dbReference>
<dbReference type="AlphaFoldDB" id="A0A507D708"/>
<evidence type="ECO:0000259" key="7">
    <source>
        <dbReference type="Pfam" id="PF07731"/>
    </source>
</evidence>
<reference evidence="9 10" key="1">
    <citation type="journal article" date="2019" name="Sci. Rep.">
        <title>Comparative genomics of chytrid fungi reveal insights into the obligate biotrophic and pathogenic lifestyle of Synchytrium endobioticum.</title>
        <authorList>
            <person name="van de Vossenberg B.T.L.H."/>
            <person name="Warris S."/>
            <person name="Nguyen H.D.T."/>
            <person name="van Gent-Pelzer M.P.E."/>
            <person name="Joly D.L."/>
            <person name="van de Geest H.C."/>
            <person name="Bonants P.J.M."/>
            <person name="Smith D.S."/>
            <person name="Levesque C.A."/>
            <person name="van der Lee T.A.J."/>
        </authorList>
    </citation>
    <scope>NUCLEOTIDE SEQUENCE [LARGE SCALE GENOMIC DNA]</scope>
    <source>
        <strain evidence="9 10">MB42</strain>
    </source>
</reference>
<gene>
    <name evidence="9" type="ORF">SeMB42_g03436</name>
</gene>
<keyword evidence="4" id="KW-0186">Copper</keyword>
<keyword evidence="3" id="KW-0560">Oxidoreductase</keyword>
<dbReference type="GO" id="GO:0016491">
    <property type="term" value="F:oxidoreductase activity"/>
    <property type="evidence" value="ECO:0007669"/>
    <property type="project" value="UniProtKB-KW"/>
</dbReference>
<comment type="similarity">
    <text evidence="1">Belongs to the multicopper oxidase family.</text>
</comment>
<keyword evidence="10" id="KW-1185">Reference proteome</keyword>
<dbReference type="Pfam" id="PF00394">
    <property type="entry name" value="Cu-oxidase"/>
    <property type="match status" value="1"/>
</dbReference>
<dbReference type="InterPro" id="IPR001117">
    <property type="entry name" value="Cu-oxidase_2nd"/>
</dbReference>
<dbReference type="InterPro" id="IPR045087">
    <property type="entry name" value="Cu-oxidase_fam"/>
</dbReference>
<dbReference type="PANTHER" id="PTHR11709:SF511">
    <property type="entry name" value="LACCASE"/>
    <property type="match status" value="1"/>
</dbReference>
<name>A0A507D708_9FUNG</name>
<evidence type="ECO:0000256" key="5">
    <source>
        <dbReference type="SAM" id="SignalP"/>
    </source>
</evidence>
<dbReference type="InterPro" id="IPR011707">
    <property type="entry name" value="Cu-oxidase-like_N"/>
</dbReference>
<evidence type="ECO:0000256" key="2">
    <source>
        <dbReference type="ARBA" id="ARBA00022723"/>
    </source>
</evidence>
<feature type="signal peptide" evidence="5">
    <location>
        <begin position="1"/>
        <end position="18"/>
    </location>
</feature>
<organism evidence="9 10">
    <name type="scientific">Synchytrium endobioticum</name>
    <dbReference type="NCBI Taxonomy" id="286115"/>
    <lineage>
        <taxon>Eukaryota</taxon>
        <taxon>Fungi</taxon>
        <taxon>Fungi incertae sedis</taxon>
        <taxon>Chytridiomycota</taxon>
        <taxon>Chytridiomycota incertae sedis</taxon>
        <taxon>Chytridiomycetes</taxon>
        <taxon>Synchytriales</taxon>
        <taxon>Synchytriaceae</taxon>
        <taxon>Synchytrium</taxon>
    </lineage>
</organism>
<feature type="domain" description="Plastocyanin-like" evidence="6">
    <location>
        <begin position="185"/>
        <end position="348"/>
    </location>
</feature>
<dbReference type="InterPro" id="IPR008972">
    <property type="entry name" value="Cupredoxin"/>
</dbReference>
<dbReference type="SUPFAM" id="SSF49503">
    <property type="entry name" value="Cupredoxins"/>
    <property type="match status" value="3"/>
</dbReference>
<protein>
    <recommendedName>
        <fullName evidence="11">L-ascorbate oxidase</fullName>
    </recommendedName>
</protein>
<evidence type="ECO:0000313" key="9">
    <source>
        <dbReference type="EMBL" id="TPX47135.1"/>
    </source>
</evidence>
<evidence type="ECO:0000256" key="3">
    <source>
        <dbReference type="ARBA" id="ARBA00023002"/>
    </source>
</evidence>
<evidence type="ECO:0000259" key="6">
    <source>
        <dbReference type="Pfam" id="PF00394"/>
    </source>
</evidence>
<feature type="domain" description="Plastocyanin-like" evidence="7">
    <location>
        <begin position="439"/>
        <end position="553"/>
    </location>
</feature>
<dbReference type="Gene3D" id="2.60.40.420">
    <property type="entry name" value="Cupredoxins - blue copper proteins"/>
    <property type="match status" value="3"/>
</dbReference>
<evidence type="ECO:0000256" key="4">
    <source>
        <dbReference type="ARBA" id="ARBA00023008"/>
    </source>
</evidence>